<evidence type="ECO:0000313" key="5">
    <source>
        <dbReference type="EMBL" id="BCR35977.1"/>
    </source>
</evidence>
<dbReference type="PANTHER" id="PTHR43792:SF8">
    <property type="entry name" value="[RIBOSOMAL PROTEIN US5]-ALANINE N-ACETYLTRANSFERASE"/>
    <property type="match status" value="1"/>
</dbReference>
<evidence type="ECO:0000256" key="1">
    <source>
        <dbReference type="ARBA" id="ARBA00022679"/>
    </source>
</evidence>
<keyword evidence="6" id="KW-1185">Reference proteome</keyword>
<dbReference type="AlphaFoldDB" id="A0A7U9TII4"/>
<evidence type="ECO:0000313" key="6">
    <source>
        <dbReference type="Proteomes" id="UP000620133"/>
    </source>
</evidence>
<dbReference type="InterPro" id="IPR051531">
    <property type="entry name" value="N-acetyltransferase"/>
</dbReference>
<reference evidence="5" key="1">
    <citation type="submission" date="2021-01" db="EMBL/GenBank/DDBJ databases">
        <title>Draft genome sequence of Acholeplasmataceae bacterium strain Mahy22.</title>
        <authorList>
            <person name="Watanabe M."/>
            <person name="Kojima H."/>
            <person name="Fukui M."/>
        </authorList>
    </citation>
    <scope>NUCLEOTIDE SEQUENCE</scope>
    <source>
        <strain evidence="5">Mahy22</strain>
    </source>
</reference>
<comment type="similarity">
    <text evidence="3">Belongs to the acetyltransferase family. RimJ subfamily.</text>
</comment>
<sequence length="193" mass="22583">MKKKPFKHMPKVLFGEYMLRTLKTKDYRDLFEYGKDPEVTKFLNWGPMVLSIEAKRSIKEIFYPRVKNGLPVGYAIIDINKNKMIGTVDFHSVISDQNTAEIGYVIHKDYWGKGIMTQAVKELIKLGFTYLNYDKIIIKHLSKNIGSQRVIEKSGFKYIKKEPYTLKKINSIIEDDMLIYEITKEDYHGSKQS</sequence>
<evidence type="ECO:0000256" key="2">
    <source>
        <dbReference type="ARBA" id="ARBA00023315"/>
    </source>
</evidence>
<dbReference type="SUPFAM" id="SSF55729">
    <property type="entry name" value="Acyl-CoA N-acyltransferases (Nat)"/>
    <property type="match status" value="1"/>
</dbReference>
<name>A0A7U9TII4_9MOLU</name>
<accession>A0A7U9TII4</accession>
<evidence type="ECO:0000256" key="3">
    <source>
        <dbReference type="ARBA" id="ARBA00038502"/>
    </source>
</evidence>
<dbReference type="InterPro" id="IPR016181">
    <property type="entry name" value="Acyl_CoA_acyltransferase"/>
</dbReference>
<dbReference type="KEGG" id="manr:MPAN_008700"/>
<dbReference type="CDD" id="cd04301">
    <property type="entry name" value="NAT_SF"/>
    <property type="match status" value="1"/>
</dbReference>
<protein>
    <submittedName>
        <fullName evidence="5">N-acetyltransferase</fullName>
    </submittedName>
</protein>
<keyword evidence="1" id="KW-0808">Transferase</keyword>
<feature type="domain" description="N-acetyltransferase" evidence="4">
    <location>
        <begin position="17"/>
        <end position="185"/>
    </location>
</feature>
<dbReference type="Pfam" id="PF13302">
    <property type="entry name" value="Acetyltransf_3"/>
    <property type="match status" value="1"/>
</dbReference>
<dbReference type="Gene3D" id="3.40.630.30">
    <property type="match status" value="1"/>
</dbReference>
<organism evidence="5 6">
    <name type="scientific">Mariniplasma anaerobium</name>
    <dbReference type="NCBI Taxonomy" id="2735436"/>
    <lineage>
        <taxon>Bacteria</taxon>
        <taxon>Bacillati</taxon>
        <taxon>Mycoplasmatota</taxon>
        <taxon>Mollicutes</taxon>
        <taxon>Acholeplasmatales</taxon>
        <taxon>Acholeplasmataceae</taxon>
        <taxon>Mariniplasma</taxon>
    </lineage>
</organism>
<dbReference type="RefSeq" id="WP_176239820.1">
    <property type="nucleotide sequence ID" value="NZ_AP024412.1"/>
</dbReference>
<keyword evidence="2" id="KW-0012">Acyltransferase</keyword>
<dbReference type="GO" id="GO:0005737">
    <property type="term" value="C:cytoplasm"/>
    <property type="evidence" value="ECO:0007669"/>
    <property type="project" value="TreeGrafter"/>
</dbReference>
<dbReference type="Proteomes" id="UP000620133">
    <property type="component" value="Chromosome"/>
</dbReference>
<gene>
    <name evidence="5" type="primary">yhjG</name>
    <name evidence="5" type="ORF">MPAN_008700</name>
</gene>
<evidence type="ECO:0000259" key="4">
    <source>
        <dbReference type="PROSITE" id="PS51186"/>
    </source>
</evidence>
<dbReference type="PANTHER" id="PTHR43792">
    <property type="entry name" value="GNAT FAMILY, PUTATIVE (AFU_ORTHOLOGUE AFUA_3G00765)-RELATED-RELATED"/>
    <property type="match status" value="1"/>
</dbReference>
<dbReference type="GO" id="GO:0008999">
    <property type="term" value="F:protein-N-terminal-alanine acetyltransferase activity"/>
    <property type="evidence" value="ECO:0007669"/>
    <property type="project" value="TreeGrafter"/>
</dbReference>
<dbReference type="InterPro" id="IPR000182">
    <property type="entry name" value="GNAT_dom"/>
</dbReference>
<dbReference type="EMBL" id="AP024412">
    <property type="protein sequence ID" value="BCR35977.1"/>
    <property type="molecule type" value="Genomic_DNA"/>
</dbReference>
<dbReference type="PROSITE" id="PS51186">
    <property type="entry name" value="GNAT"/>
    <property type="match status" value="1"/>
</dbReference>
<proteinExistence type="inferred from homology"/>